<name>A0AAE0AFF8_9ROSI</name>
<dbReference type="AlphaFoldDB" id="A0AAE0AFF8"/>
<dbReference type="PANTHER" id="PTHR47864:SF2">
    <property type="entry name" value="MYB_SANT-LIKE DNA-BINDING DOMAIN PROTEIN"/>
    <property type="match status" value="1"/>
</dbReference>
<dbReference type="Proteomes" id="UP001281410">
    <property type="component" value="Unassembled WGS sequence"/>
</dbReference>
<reference evidence="2" key="1">
    <citation type="journal article" date="2023" name="Plant J.">
        <title>Genome sequences and population genomics provide insights into the demographic history, inbreeding, and mutation load of two 'living fossil' tree species of Dipteronia.</title>
        <authorList>
            <person name="Feng Y."/>
            <person name="Comes H.P."/>
            <person name="Chen J."/>
            <person name="Zhu S."/>
            <person name="Lu R."/>
            <person name="Zhang X."/>
            <person name="Li P."/>
            <person name="Qiu J."/>
            <person name="Olsen K.M."/>
            <person name="Qiu Y."/>
        </authorList>
    </citation>
    <scope>NUCLEOTIDE SEQUENCE</scope>
    <source>
        <strain evidence="2">NBL</strain>
    </source>
</reference>
<evidence type="ECO:0000313" key="3">
    <source>
        <dbReference type="Proteomes" id="UP001281410"/>
    </source>
</evidence>
<dbReference type="PANTHER" id="PTHR47864">
    <property type="entry name" value="TRANSMEMBRANE PROTEIN"/>
    <property type="match status" value="1"/>
</dbReference>
<evidence type="ECO:0000259" key="1">
    <source>
        <dbReference type="Pfam" id="PF24769"/>
    </source>
</evidence>
<dbReference type="InterPro" id="IPR056253">
    <property type="entry name" value="At2g29880-like_C"/>
</dbReference>
<keyword evidence="3" id="KW-1185">Reference proteome</keyword>
<protein>
    <recommendedName>
        <fullName evidence="1">At2g29880-like C-terminal domain-containing protein</fullName>
    </recommendedName>
</protein>
<evidence type="ECO:0000313" key="2">
    <source>
        <dbReference type="EMBL" id="KAK3212686.1"/>
    </source>
</evidence>
<dbReference type="EMBL" id="JANJYJ010000005">
    <property type="protein sequence ID" value="KAK3212686.1"/>
    <property type="molecule type" value="Genomic_DNA"/>
</dbReference>
<proteinExistence type="predicted"/>
<gene>
    <name evidence="2" type="ORF">Dsin_017392</name>
</gene>
<organism evidence="2 3">
    <name type="scientific">Dipteronia sinensis</name>
    <dbReference type="NCBI Taxonomy" id="43782"/>
    <lineage>
        <taxon>Eukaryota</taxon>
        <taxon>Viridiplantae</taxon>
        <taxon>Streptophyta</taxon>
        <taxon>Embryophyta</taxon>
        <taxon>Tracheophyta</taxon>
        <taxon>Spermatophyta</taxon>
        <taxon>Magnoliopsida</taxon>
        <taxon>eudicotyledons</taxon>
        <taxon>Gunneridae</taxon>
        <taxon>Pentapetalae</taxon>
        <taxon>rosids</taxon>
        <taxon>malvids</taxon>
        <taxon>Sapindales</taxon>
        <taxon>Sapindaceae</taxon>
        <taxon>Hippocastanoideae</taxon>
        <taxon>Acereae</taxon>
        <taxon>Dipteronia</taxon>
    </lineage>
</organism>
<comment type="caution">
    <text evidence="2">The sequence shown here is derived from an EMBL/GenBank/DDBJ whole genome shotgun (WGS) entry which is preliminary data.</text>
</comment>
<sequence>MGCMMRMNLFGWDPVGKKVTASDKVLEEYLKSHPSHKKLWIECSVDYDDLQLVAEVGTATGNRLMALGAEDTDASILGNEENTISWMKRHVELLNTKARKDMFFKMTPDERSAWLLFNLKLAA</sequence>
<accession>A0AAE0AFF8</accession>
<dbReference type="InterPro" id="IPR055314">
    <property type="entry name" value="At2g29880-like"/>
</dbReference>
<dbReference type="Pfam" id="PF24769">
    <property type="entry name" value="At2g29880_C"/>
    <property type="match status" value="1"/>
</dbReference>
<feature type="domain" description="At2g29880-like C-terminal" evidence="1">
    <location>
        <begin position="91"/>
        <end position="118"/>
    </location>
</feature>